<dbReference type="Proteomes" id="UP000249547">
    <property type="component" value="Unassembled WGS sequence"/>
</dbReference>
<evidence type="ECO:0000259" key="2">
    <source>
        <dbReference type="Pfam" id="PF02517"/>
    </source>
</evidence>
<keyword evidence="1" id="KW-1133">Transmembrane helix</keyword>
<feature type="transmembrane region" description="Helical" evidence="1">
    <location>
        <begin position="52"/>
        <end position="73"/>
    </location>
</feature>
<name>A0A327Q2P7_9BACT</name>
<keyword evidence="4" id="KW-1185">Reference proteome</keyword>
<feature type="domain" description="CAAX prenyl protease 2/Lysostaphin resistance protein A-like" evidence="2">
    <location>
        <begin position="51"/>
        <end position="141"/>
    </location>
</feature>
<keyword evidence="1" id="KW-0472">Membrane</keyword>
<dbReference type="GO" id="GO:0080120">
    <property type="term" value="P:CAAX-box protein maturation"/>
    <property type="evidence" value="ECO:0007669"/>
    <property type="project" value="UniProtKB-ARBA"/>
</dbReference>
<keyword evidence="3" id="KW-0378">Hydrolase</keyword>
<sequence>MYRILLKIHCFFIRANNIRRVSILFCLAMLLFVTSMLYMHPSTSQQVDLVEVFIVTVCIAPVLETVVFQYVLLDYFISKFKWAIVPIGISASVFAAAHIGSTNQFFYPLVAGILLGYCYYLPNSPLKKFLCTVGLHLSVNLAVFAMHCIDSKLLA</sequence>
<protein>
    <submittedName>
        <fullName evidence="3">CAAX prenyl protease-like protein</fullName>
    </submittedName>
</protein>
<dbReference type="InterPro" id="IPR003675">
    <property type="entry name" value="Rce1/LyrA-like_dom"/>
</dbReference>
<dbReference type="EMBL" id="QLLL01000016">
    <property type="protein sequence ID" value="RAI97472.1"/>
    <property type="molecule type" value="Genomic_DNA"/>
</dbReference>
<gene>
    <name evidence="3" type="ORF">LX64_05143</name>
</gene>
<accession>A0A327Q2P7</accession>
<feature type="transmembrane region" description="Helical" evidence="1">
    <location>
        <begin position="105"/>
        <end position="122"/>
    </location>
</feature>
<keyword evidence="3" id="KW-0645">Protease</keyword>
<proteinExistence type="predicted"/>
<feature type="transmembrane region" description="Helical" evidence="1">
    <location>
        <begin position="21"/>
        <end position="40"/>
    </location>
</feature>
<comment type="caution">
    <text evidence="3">The sequence shown here is derived from an EMBL/GenBank/DDBJ whole genome shotgun (WGS) entry which is preliminary data.</text>
</comment>
<organism evidence="3 4">
    <name type="scientific">Chitinophaga skermanii</name>
    <dbReference type="NCBI Taxonomy" id="331697"/>
    <lineage>
        <taxon>Bacteria</taxon>
        <taxon>Pseudomonadati</taxon>
        <taxon>Bacteroidota</taxon>
        <taxon>Chitinophagia</taxon>
        <taxon>Chitinophagales</taxon>
        <taxon>Chitinophagaceae</taxon>
        <taxon>Chitinophaga</taxon>
    </lineage>
</organism>
<keyword evidence="1" id="KW-0812">Transmembrane</keyword>
<dbReference type="Pfam" id="PF02517">
    <property type="entry name" value="Rce1-like"/>
    <property type="match status" value="1"/>
</dbReference>
<evidence type="ECO:0000313" key="3">
    <source>
        <dbReference type="EMBL" id="RAI97472.1"/>
    </source>
</evidence>
<feature type="transmembrane region" description="Helical" evidence="1">
    <location>
        <begin position="80"/>
        <end position="99"/>
    </location>
</feature>
<dbReference type="GO" id="GO:0006508">
    <property type="term" value="P:proteolysis"/>
    <property type="evidence" value="ECO:0007669"/>
    <property type="project" value="UniProtKB-KW"/>
</dbReference>
<reference evidence="3 4" key="1">
    <citation type="submission" date="2018-06" db="EMBL/GenBank/DDBJ databases">
        <title>Genomic Encyclopedia of Archaeal and Bacterial Type Strains, Phase II (KMG-II): from individual species to whole genera.</title>
        <authorList>
            <person name="Goeker M."/>
        </authorList>
    </citation>
    <scope>NUCLEOTIDE SEQUENCE [LARGE SCALE GENOMIC DNA]</scope>
    <source>
        <strain evidence="3 4">DSM 23857</strain>
    </source>
</reference>
<dbReference type="AlphaFoldDB" id="A0A327Q2P7"/>
<evidence type="ECO:0000256" key="1">
    <source>
        <dbReference type="SAM" id="Phobius"/>
    </source>
</evidence>
<dbReference type="GO" id="GO:0004175">
    <property type="term" value="F:endopeptidase activity"/>
    <property type="evidence" value="ECO:0007669"/>
    <property type="project" value="UniProtKB-ARBA"/>
</dbReference>
<evidence type="ECO:0000313" key="4">
    <source>
        <dbReference type="Proteomes" id="UP000249547"/>
    </source>
</evidence>